<feature type="compositionally biased region" description="Pro residues" evidence="2">
    <location>
        <begin position="201"/>
        <end position="210"/>
    </location>
</feature>
<dbReference type="EMBL" id="MU005776">
    <property type="protein sequence ID" value="KAF2706306.1"/>
    <property type="molecule type" value="Genomic_DNA"/>
</dbReference>
<gene>
    <name evidence="3" type="ORF">K504DRAFT_459603</name>
</gene>
<evidence type="ECO:0000256" key="1">
    <source>
        <dbReference type="SAM" id="Coils"/>
    </source>
</evidence>
<reference evidence="3" key="1">
    <citation type="journal article" date="2020" name="Stud. Mycol.">
        <title>101 Dothideomycetes genomes: a test case for predicting lifestyles and emergence of pathogens.</title>
        <authorList>
            <person name="Haridas S."/>
            <person name="Albert R."/>
            <person name="Binder M."/>
            <person name="Bloem J."/>
            <person name="Labutti K."/>
            <person name="Salamov A."/>
            <person name="Andreopoulos B."/>
            <person name="Baker S."/>
            <person name="Barry K."/>
            <person name="Bills G."/>
            <person name="Bluhm B."/>
            <person name="Cannon C."/>
            <person name="Castanera R."/>
            <person name="Culley D."/>
            <person name="Daum C."/>
            <person name="Ezra D."/>
            <person name="Gonzalez J."/>
            <person name="Henrissat B."/>
            <person name="Kuo A."/>
            <person name="Liang C."/>
            <person name="Lipzen A."/>
            <person name="Lutzoni F."/>
            <person name="Magnuson J."/>
            <person name="Mondo S."/>
            <person name="Nolan M."/>
            <person name="Ohm R."/>
            <person name="Pangilinan J."/>
            <person name="Park H.-J."/>
            <person name="Ramirez L."/>
            <person name="Alfaro M."/>
            <person name="Sun H."/>
            <person name="Tritt A."/>
            <person name="Yoshinaga Y."/>
            <person name="Zwiers L.-H."/>
            <person name="Turgeon B."/>
            <person name="Goodwin S."/>
            <person name="Spatafora J."/>
            <person name="Crous P."/>
            <person name="Grigoriev I."/>
        </authorList>
    </citation>
    <scope>NUCLEOTIDE SEQUENCE</scope>
    <source>
        <strain evidence="3">CBS 279.74</strain>
    </source>
</reference>
<organism evidence="3 4">
    <name type="scientific">Pleomassaria siparia CBS 279.74</name>
    <dbReference type="NCBI Taxonomy" id="1314801"/>
    <lineage>
        <taxon>Eukaryota</taxon>
        <taxon>Fungi</taxon>
        <taxon>Dikarya</taxon>
        <taxon>Ascomycota</taxon>
        <taxon>Pezizomycotina</taxon>
        <taxon>Dothideomycetes</taxon>
        <taxon>Pleosporomycetidae</taxon>
        <taxon>Pleosporales</taxon>
        <taxon>Pleomassariaceae</taxon>
        <taxon>Pleomassaria</taxon>
    </lineage>
</organism>
<feature type="compositionally biased region" description="Basic and acidic residues" evidence="2">
    <location>
        <begin position="161"/>
        <end position="177"/>
    </location>
</feature>
<evidence type="ECO:0000313" key="3">
    <source>
        <dbReference type="EMBL" id="KAF2706306.1"/>
    </source>
</evidence>
<feature type="compositionally biased region" description="Low complexity" evidence="2">
    <location>
        <begin position="145"/>
        <end position="160"/>
    </location>
</feature>
<dbReference type="AlphaFoldDB" id="A0A6G1K0B3"/>
<protein>
    <submittedName>
        <fullName evidence="3">Uncharacterized protein</fullName>
    </submittedName>
</protein>
<name>A0A6G1K0B3_9PLEO</name>
<evidence type="ECO:0000256" key="2">
    <source>
        <dbReference type="SAM" id="MobiDB-lite"/>
    </source>
</evidence>
<accession>A0A6G1K0B3</accession>
<feature type="region of interest" description="Disordered" evidence="2">
    <location>
        <begin position="143"/>
        <end position="352"/>
    </location>
</feature>
<evidence type="ECO:0000313" key="4">
    <source>
        <dbReference type="Proteomes" id="UP000799428"/>
    </source>
</evidence>
<sequence length="352" mass="39947">MKGITTEDDIIKNALKHTRLKGGLYVSANETSYDWPTSYDSEGIVRTGFTCADPQTASQNHRLEDVRRWELRMKEQEEERRRARRKFADAGEDQDNITEDAEDTFEEEQITHEKNIKRLGILEEGTQWAGEWYGRHERHVAAGWHPSSPVDSPSHPSVPSLDHELGDEQPHTVHDSALRSTAREFGTPSPPSSTDVSISPIPWPKRPQPPLSKRNVTSSRKMPIDPEREAPGDDRDRSLNGRSSSEDSESDDDGDLFTRAYHDSVREVTTDTGIAAPPIGTTTEEPDLPSGGHSQREEDDSERRPGKRVRIQSPEEDDSERRPRKNVRIQSPNKDDSKRRPRKKGQIQSHDE</sequence>
<feature type="coiled-coil region" evidence="1">
    <location>
        <begin position="66"/>
        <end position="93"/>
    </location>
</feature>
<feature type="compositionally biased region" description="Basic and acidic residues" evidence="2">
    <location>
        <begin position="222"/>
        <end position="239"/>
    </location>
</feature>
<proteinExistence type="predicted"/>
<keyword evidence="1" id="KW-0175">Coiled coil</keyword>
<dbReference type="OrthoDB" id="3798423at2759"/>
<feature type="compositionally biased region" description="Basic and acidic residues" evidence="2">
    <location>
        <begin position="260"/>
        <end position="269"/>
    </location>
</feature>
<feature type="compositionally biased region" description="Acidic residues" evidence="2">
    <location>
        <begin position="246"/>
        <end position="255"/>
    </location>
</feature>
<keyword evidence="4" id="KW-1185">Reference proteome</keyword>
<dbReference type="Proteomes" id="UP000799428">
    <property type="component" value="Unassembled WGS sequence"/>
</dbReference>